<keyword evidence="3 4" id="KW-0949">S-adenosyl-L-methionine</keyword>
<evidence type="ECO:0000313" key="6">
    <source>
        <dbReference type="EMBL" id="TYS00297.1"/>
    </source>
</evidence>
<evidence type="ECO:0000256" key="1">
    <source>
        <dbReference type="ARBA" id="ARBA00022603"/>
    </source>
</evidence>
<comment type="caution">
    <text evidence="6">The sequence shown here is derived from an EMBL/GenBank/DDBJ whole genome shotgun (WGS) entry which is preliminary data.</text>
</comment>
<evidence type="ECO:0000256" key="3">
    <source>
        <dbReference type="ARBA" id="ARBA00022691"/>
    </source>
</evidence>
<feature type="domain" description="Methyltransferase" evidence="5">
    <location>
        <begin position="51"/>
        <end position="141"/>
    </location>
</feature>
<dbReference type="Proteomes" id="UP000325182">
    <property type="component" value="Unassembled WGS sequence"/>
</dbReference>
<keyword evidence="1 4" id="KW-0489">Methyltransferase</keyword>
<dbReference type="CDD" id="cd02440">
    <property type="entry name" value="AdoMet_MTases"/>
    <property type="match status" value="1"/>
</dbReference>
<name>A0A5D4MFE1_9BACI</name>
<dbReference type="Gene3D" id="3.40.50.150">
    <property type="entry name" value="Vaccinia Virus protein VP39"/>
    <property type="match status" value="1"/>
</dbReference>
<dbReference type="GO" id="GO:0032259">
    <property type="term" value="P:methylation"/>
    <property type="evidence" value="ECO:0007669"/>
    <property type="project" value="UniProtKB-KW"/>
</dbReference>
<dbReference type="EC" id="2.1.1.-" evidence="4"/>
<dbReference type="GO" id="GO:0008757">
    <property type="term" value="F:S-adenosylmethionine-dependent methyltransferase activity"/>
    <property type="evidence" value="ECO:0007669"/>
    <property type="project" value="UniProtKB-UniRule"/>
</dbReference>
<protein>
    <recommendedName>
        <fullName evidence="4">Uncharacterized methyltransferase FZC84_07070</fullName>
        <ecNumber evidence="4">2.1.1.-</ecNumber>
    </recommendedName>
</protein>
<evidence type="ECO:0000256" key="4">
    <source>
        <dbReference type="HAMAP-Rule" id="MF_02100"/>
    </source>
</evidence>
<proteinExistence type="inferred from homology"/>
<evidence type="ECO:0000313" key="7">
    <source>
        <dbReference type="Proteomes" id="UP000325182"/>
    </source>
</evidence>
<dbReference type="InterPro" id="IPR023553">
    <property type="entry name" value="Uncharacterised_MeTfrase_YrrT"/>
</dbReference>
<dbReference type="AlphaFoldDB" id="A0A5D4MFE1"/>
<comment type="function">
    <text evidence="4">Could be a S-adenosyl-L-methionine-dependent methyltransferase.</text>
</comment>
<organism evidence="6 7">
    <name type="scientific">Rossellomorea vietnamensis</name>
    <dbReference type="NCBI Taxonomy" id="218284"/>
    <lineage>
        <taxon>Bacteria</taxon>
        <taxon>Bacillati</taxon>
        <taxon>Bacillota</taxon>
        <taxon>Bacilli</taxon>
        <taxon>Bacillales</taxon>
        <taxon>Bacillaceae</taxon>
        <taxon>Rossellomorea</taxon>
    </lineage>
</organism>
<feature type="binding site" evidence="4">
    <location>
        <position position="55"/>
    </location>
    <ligand>
        <name>S-adenosyl-L-methionine</name>
        <dbReference type="ChEBI" id="CHEBI:59789"/>
    </ligand>
</feature>
<gene>
    <name evidence="6" type="ORF">FZC84_07070</name>
</gene>
<dbReference type="EMBL" id="VTEG01000003">
    <property type="protein sequence ID" value="TYS00297.1"/>
    <property type="molecule type" value="Genomic_DNA"/>
</dbReference>
<sequence length="219" mass="25164">MSREFVDLFNNWAQSYDQTVSADGDIEYREVFENYEDILQSVVRNAKGPNVLEFGVGTGNLTRKLVNRGYNVFGIEPSEEMLKIGQLKVPEAKIKDGDFLDFPVPDEQITSIVSSYAFHHLTDADKDKAIEKYSKILPEEGVIVFADTVFKDKSAKRAIMEHAIASYYNNLVDDLNSEHYTYLETLTGMCEKHGFTVEFIQKNKYVWIMTATRKQQKEF</sequence>
<dbReference type="SUPFAM" id="SSF53335">
    <property type="entry name" value="S-adenosyl-L-methionine-dependent methyltransferases"/>
    <property type="match status" value="1"/>
</dbReference>
<dbReference type="Pfam" id="PF13649">
    <property type="entry name" value="Methyltransf_25"/>
    <property type="match status" value="1"/>
</dbReference>
<reference evidence="6 7" key="1">
    <citation type="submission" date="2019-08" db="EMBL/GenBank/DDBJ databases">
        <title>Bacillus genomes from the desert of Cuatro Cienegas, Coahuila.</title>
        <authorList>
            <person name="Olmedo-Alvarez G."/>
        </authorList>
    </citation>
    <scope>NUCLEOTIDE SEQUENCE [LARGE SCALE GENOMIC DNA]</scope>
    <source>
        <strain evidence="6 7">CH128b_4D</strain>
    </source>
</reference>
<comment type="similarity">
    <text evidence="4">Belongs to the methyltransferase superfamily. YrrT family.</text>
</comment>
<feature type="binding site" evidence="4">
    <location>
        <position position="76"/>
    </location>
    <ligand>
        <name>S-adenosyl-L-methionine</name>
        <dbReference type="ChEBI" id="CHEBI:59789"/>
    </ligand>
</feature>
<dbReference type="InterPro" id="IPR029063">
    <property type="entry name" value="SAM-dependent_MTases_sf"/>
</dbReference>
<dbReference type="PANTHER" id="PTHR43861">
    <property type="entry name" value="TRANS-ACONITATE 2-METHYLTRANSFERASE-RELATED"/>
    <property type="match status" value="1"/>
</dbReference>
<dbReference type="InterPro" id="IPR041698">
    <property type="entry name" value="Methyltransf_25"/>
</dbReference>
<accession>A0A5D4MFE1</accession>
<evidence type="ECO:0000256" key="2">
    <source>
        <dbReference type="ARBA" id="ARBA00022679"/>
    </source>
</evidence>
<evidence type="ECO:0000259" key="5">
    <source>
        <dbReference type="Pfam" id="PF13649"/>
    </source>
</evidence>
<keyword evidence="2 4" id="KW-0808">Transferase</keyword>
<dbReference type="RefSeq" id="WP_148953387.1">
    <property type="nucleotide sequence ID" value="NZ_VTEG01000003.1"/>
</dbReference>
<feature type="binding site" evidence="4">
    <location>
        <position position="98"/>
    </location>
    <ligand>
        <name>S-adenosyl-L-methionine</name>
        <dbReference type="ChEBI" id="CHEBI:59789"/>
    </ligand>
</feature>
<dbReference type="HAMAP" id="MF_02100">
    <property type="entry name" value="Methyltr_YrrT"/>
    <property type="match status" value="1"/>
</dbReference>